<dbReference type="GO" id="GO:1904680">
    <property type="term" value="F:peptide transmembrane transporter activity"/>
    <property type="evidence" value="ECO:0007669"/>
    <property type="project" value="TreeGrafter"/>
</dbReference>
<sequence>MVAMVLVLSACGGQAEPAGTDPVDGGTVTVAIESDPAGQFNPHESGTDISAETLRAVFDSLVYLTPEGELKPWLATSWEVSEDQLSYTFTLREGVTFHDGEPFDAEAVKANFDHVRDPDTASKLASNLLGGKAYESTEVIDPQTVRINLNQPYAPLLTNLSSTYLGFISPKVLTTASDQLVAGGPGVTVGTGPYVLEQIVAGQEVSFTKNAAYAWGPEGESQGPSHPDRLVLRVLPEASVRAGALASGDVDIAGHLSPEDALSFAEDDQINLTRSESPGLPWTLFLNNRNGIFTDLQVRQAFQKGINISAAIEAVYAGTYQRAWSFLGANTPEYSDEFEESWPYDPEAANQLLDEAGWTERDAEGYRVKDGQRLSASWSLTQDRDRRGNLAEAFQADLREIGFELKLVPTDTGVFLQQLQSGEGYDIAAWSYVRTDGDVLRLHFHSELAPIQNAGWVNDPQLDEWVIAATRTTDRAERTELYRKVQERALEQAYSIPILPSHNIIGSRISVGGVETDIAGWPQLRTVWTTAGQ</sequence>
<evidence type="ECO:0000313" key="2">
    <source>
        <dbReference type="EMBL" id="OYN84105.1"/>
    </source>
</evidence>
<dbReference type="SUPFAM" id="SSF53850">
    <property type="entry name" value="Periplasmic binding protein-like II"/>
    <property type="match status" value="1"/>
</dbReference>
<reference evidence="2 3" key="1">
    <citation type="submission" date="2017-07" db="EMBL/GenBank/DDBJ databases">
        <title>Draft whole genome sequences of clinical Proprionibacteriaceae strains.</title>
        <authorList>
            <person name="Bernier A.-M."/>
            <person name="Bernard K."/>
            <person name="Domingo M.-C."/>
        </authorList>
    </citation>
    <scope>NUCLEOTIDE SEQUENCE [LARGE SCALE GENOMIC DNA]</scope>
    <source>
        <strain evidence="2 3">NML 160184</strain>
    </source>
</reference>
<accession>A0A255E3K1</accession>
<dbReference type="GO" id="GO:0015833">
    <property type="term" value="P:peptide transport"/>
    <property type="evidence" value="ECO:0007669"/>
    <property type="project" value="TreeGrafter"/>
</dbReference>
<gene>
    <name evidence="2" type="ORF">CGZ92_13735</name>
</gene>
<dbReference type="InterPro" id="IPR030678">
    <property type="entry name" value="Peptide/Ni-bd"/>
</dbReference>
<dbReference type="EMBL" id="NMVI01000029">
    <property type="protein sequence ID" value="OYN84105.1"/>
    <property type="molecule type" value="Genomic_DNA"/>
</dbReference>
<dbReference type="Pfam" id="PF00496">
    <property type="entry name" value="SBP_bac_5"/>
    <property type="match status" value="1"/>
</dbReference>
<protein>
    <submittedName>
        <fullName evidence="2">Peptide ABC transporter substrate-binding protein</fullName>
    </submittedName>
</protein>
<dbReference type="InterPro" id="IPR000914">
    <property type="entry name" value="SBP_5_dom"/>
</dbReference>
<dbReference type="Proteomes" id="UP000216533">
    <property type="component" value="Unassembled WGS sequence"/>
</dbReference>
<dbReference type="Gene3D" id="3.40.190.10">
    <property type="entry name" value="Periplasmic binding protein-like II"/>
    <property type="match status" value="1"/>
</dbReference>
<organism evidence="2 3">
    <name type="scientific">Parenemella sanctibonifatiensis</name>
    <dbReference type="NCBI Taxonomy" id="2016505"/>
    <lineage>
        <taxon>Bacteria</taxon>
        <taxon>Bacillati</taxon>
        <taxon>Actinomycetota</taxon>
        <taxon>Actinomycetes</taxon>
        <taxon>Propionibacteriales</taxon>
        <taxon>Propionibacteriaceae</taxon>
        <taxon>Parenemella</taxon>
    </lineage>
</organism>
<dbReference type="PANTHER" id="PTHR30290">
    <property type="entry name" value="PERIPLASMIC BINDING COMPONENT OF ABC TRANSPORTER"/>
    <property type="match status" value="1"/>
</dbReference>
<comment type="caution">
    <text evidence="2">The sequence shown here is derived from an EMBL/GenBank/DDBJ whole genome shotgun (WGS) entry which is preliminary data.</text>
</comment>
<evidence type="ECO:0000313" key="3">
    <source>
        <dbReference type="Proteomes" id="UP000216533"/>
    </source>
</evidence>
<dbReference type="InterPro" id="IPR039424">
    <property type="entry name" value="SBP_5"/>
</dbReference>
<dbReference type="PIRSF" id="PIRSF002741">
    <property type="entry name" value="MppA"/>
    <property type="match status" value="1"/>
</dbReference>
<proteinExistence type="predicted"/>
<feature type="domain" description="Solute-binding protein family 5" evidence="1">
    <location>
        <begin position="69"/>
        <end position="434"/>
    </location>
</feature>
<evidence type="ECO:0000259" key="1">
    <source>
        <dbReference type="Pfam" id="PF00496"/>
    </source>
</evidence>
<dbReference type="GO" id="GO:0043190">
    <property type="term" value="C:ATP-binding cassette (ABC) transporter complex"/>
    <property type="evidence" value="ECO:0007669"/>
    <property type="project" value="InterPro"/>
</dbReference>
<dbReference type="Gene3D" id="3.10.105.10">
    <property type="entry name" value="Dipeptide-binding Protein, Domain 3"/>
    <property type="match status" value="1"/>
</dbReference>
<dbReference type="AlphaFoldDB" id="A0A255E3K1"/>
<name>A0A255E3K1_9ACTN</name>
<dbReference type="CDD" id="cd08492">
    <property type="entry name" value="PBP2_NikA_DppA_OppA_like_15"/>
    <property type="match status" value="1"/>
</dbReference>
<dbReference type="GO" id="GO:0042597">
    <property type="term" value="C:periplasmic space"/>
    <property type="evidence" value="ECO:0007669"/>
    <property type="project" value="UniProtKB-ARBA"/>
</dbReference>